<name>A0A7U2D5U0_ECOLX</name>
<evidence type="ECO:0000313" key="1">
    <source>
        <dbReference type="EMBL" id="QRC59546.1"/>
    </source>
</evidence>
<proteinExistence type="predicted"/>
<sequence length="58" mass="6384">MPANQFPAAGLAVDFASNITRSMPAPGREIASKKKIAAIKGGLYYLYRTIQIMEKLNR</sequence>
<gene>
    <name evidence="1" type="ORF">JL587_00275</name>
</gene>
<dbReference type="AlphaFoldDB" id="A0A7U2D5U0"/>
<protein>
    <submittedName>
        <fullName evidence="1">Uncharacterized protein</fullName>
    </submittedName>
</protein>
<organism evidence="1">
    <name type="scientific">Escherichia coli</name>
    <dbReference type="NCBI Taxonomy" id="562"/>
    <lineage>
        <taxon>Bacteria</taxon>
        <taxon>Pseudomonadati</taxon>
        <taxon>Pseudomonadota</taxon>
        <taxon>Gammaproteobacteria</taxon>
        <taxon>Enterobacterales</taxon>
        <taxon>Enterobacteriaceae</taxon>
        <taxon>Escherichia</taxon>
    </lineage>
</organism>
<geneLocation type="plasmid" evidence="1">
    <name>pRIVM_C018846_3</name>
</geneLocation>
<accession>A0A7U2D5U0</accession>
<keyword evidence="1" id="KW-0614">Plasmid</keyword>
<reference evidence="1" key="1">
    <citation type="submission" date="2021-01" db="EMBL/GenBank/DDBJ databases">
        <title>blaOXA-48-like genome architecture among carbapenemase-producing Escherichia coli and Klebsiella pneumoniae in the Netherlands.</title>
        <authorList>
            <person name="Hendrickx A.P.A."/>
            <person name="Landman F."/>
            <person name="de Haan A."/>
            <person name="Witteveen S."/>
            <person name="van Santen-Verheuvel M."/>
            <person name="Schouls L.M."/>
        </authorList>
    </citation>
    <scope>NUCLEOTIDE SEQUENCE</scope>
    <source>
        <strain evidence="1">RIVM_C018846</strain>
        <plasmid evidence="1">pRIVM_C018846_3</plasmid>
    </source>
</reference>
<dbReference type="EMBL" id="CP068929">
    <property type="protein sequence ID" value="QRC59546.1"/>
    <property type="molecule type" value="Genomic_DNA"/>
</dbReference>